<organism evidence="1 2">
    <name type="scientific">Streptomyces bluensis</name>
    <dbReference type="NCBI Taxonomy" id="33897"/>
    <lineage>
        <taxon>Bacteria</taxon>
        <taxon>Bacillati</taxon>
        <taxon>Actinomycetota</taxon>
        <taxon>Actinomycetes</taxon>
        <taxon>Kitasatosporales</taxon>
        <taxon>Streptomycetaceae</taxon>
        <taxon>Streptomyces</taxon>
    </lineage>
</organism>
<accession>A0ABW6UU65</accession>
<evidence type="ECO:0000313" key="1">
    <source>
        <dbReference type="EMBL" id="MFF4526986.1"/>
    </source>
</evidence>
<dbReference type="EMBL" id="JBIAWJ010000031">
    <property type="protein sequence ID" value="MFF4526986.1"/>
    <property type="molecule type" value="Genomic_DNA"/>
</dbReference>
<name>A0ABW6UU65_9ACTN</name>
<keyword evidence="2" id="KW-1185">Reference proteome</keyword>
<dbReference type="RefSeq" id="WP_351086080.1">
    <property type="nucleotide sequence ID" value="NZ_JBEOZG010000037.1"/>
</dbReference>
<proteinExistence type="predicted"/>
<evidence type="ECO:0000313" key="2">
    <source>
        <dbReference type="Proteomes" id="UP001602058"/>
    </source>
</evidence>
<sequence>MKHLRRLARHLLANAGQCGVCGGWFDNWPGGTCDACKNLGN</sequence>
<gene>
    <name evidence="1" type="ORF">ACFY1D_37075</name>
</gene>
<dbReference type="Proteomes" id="UP001602058">
    <property type="component" value="Unassembled WGS sequence"/>
</dbReference>
<reference evidence="1 2" key="1">
    <citation type="submission" date="2024-10" db="EMBL/GenBank/DDBJ databases">
        <title>The Natural Products Discovery Center: Release of the First 8490 Sequenced Strains for Exploring Actinobacteria Biosynthetic Diversity.</title>
        <authorList>
            <person name="Kalkreuter E."/>
            <person name="Kautsar S.A."/>
            <person name="Yang D."/>
            <person name="Bader C.D."/>
            <person name="Teijaro C.N."/>
            <person name="Fluegel L."/>
            <person name="Davis C.M."/>
            <person name="Simpson J.R."/>
            <person name="Lauterbach L."/>
            <person name="Steele A.D."/>
            <person name="Gui C."/>
            <person name="Meng S."/>
            <person name="Li G."/>
            <person name="Viehrig K."/>
            <person name="Ye F."/>
            <person name="Su P."/>
            <person name="Kiefer A.F."/>
            <person name="Nichols A."/>
            <person name="Cepeda A.J."/>
            <person name="Yan W."/>
            <person name="Fan B."/>
            <person name="Jiang Y."/>
            <person name="Adhikari A."/>
            <person name="Zheng C.-J."/>
            <person name="Schuster L."/>
            <person name="Cowan T.M."/>
            <person name="Smanski M.J."/>
            <person name="Chevrette M.G."/>
            <person name="De Carvalho L.P.S."/>
            <person name="Shen B."/>
        </authorList>
    </citation>
    <scope>NUCLEOTIDE SEQUENCE [LARGE SCALE GENOMIC DNA]</scope>
    <source>
        <strain evidence="1 2">NPDC001390</strain>
    </source>
</reference>
<comment type="caution">
    <text evidence="1">The sequence shown here is derived from an EMBL/GenBank/DDBJ whole genome shotgun (WGS) entry which is preliminary data.</text>
</comment>
<protein>
    <submittedName>
        <fullName evidence="1">Uncharacterized protein</fullName>
    </submittedName>
</protein>